<feature type="transmembrane region" description="Helical" evidence="1">
    <location>
        <begin position="37"/>
        <end position="56"/>
    </location>
</feature>
<keyword evidence="1" id="KW-0472">Membrane</keyword>
<name>A0ABZ0JXQ9_9GAMM</name>
<dbReference type="InterPro" id="IPR021344">
    <property type="entry name" value="DUF2970"/>
</dbReference>
<dbReference type="Proteomes" id="UP001529491">
    <property type="component" value="Chromosome"/>
</dbReference>
<keyword evidence="3" id="KW-1185">Reference proteome</keyword>
<accession>A0ABZ0JXQ9</accession>
<dbReference type="RefSeq" id="WP_310472730.1">
    <property type="nucleotide sequence ID" value="NZ_CP136522.1"/>
</dbReference>
<evidence type="ECO:0000313" key="2">
    <source>
        <dbReference type="EMBL" id="WOT05092.1"/>
    </source>
</evidence>
<gene>
    <name evidence="2" type="ORF">RGE70_17630</name>
</gene>
<keyword evidence="1" id="KW-1133">Transmembrane helix</keyword>
<protein>
    <submittedName>
        <fullName evidence="2">DUF2970 domain-containing protein</fullName>
    </submittedName>
</protein>
<proteinExistence type="predicted"/>
<sequence>MLLKWWQVLLSTLAAFIGVQTEQNRRRDFTTSSPVPFIVMGVLLAVFFVLGLLLIVNQVLG</sequence>
<organism evidence="2 3">
    <name type="scientific">Shewanella youngdeokensis</name>
    <dbReference type="NCBI Taxonomy" id="2999068"/>
    <lineage>
        <taxon>Bacteria</taxon>
        <taxon>Pseudomonadati</taxon>
        <taxon>Pseudomonadota</taxon>
        <taxon>Gammaproteobacteria</taxon>
        <taxon>Alteromonadales</taxon>
        <taxon>Shewanellaceae</taxon>
        <taxon>Shewanella</taxon>
    </lineage>
</organism>
<dbReference type="Pfam" id="PF11174">
    <property type="entry name" value="DUF2970"/>
    <property type="match status" value="1"/>
</dbReference>
<evidence type="ECO:0000256" key="1">
    <source>
        <dbReference type="SAM" id="Phobius"/>
    </source>
</evidence>
<evidence type="ECO:0000313" key="3">
    <source>
        <dbReference type="Proteomes" id="UP001529491"/>
    </source>
</evidence>
<dbReference type="EMBL" id="CP136522">
    <property type="protein sequence ID" value="WOT05092.1"/>
    <property type="molecule type" value="Genomic_DNA"/>
</dbReference>
<keyword evidence="1" id="KW-0812">Transmembrane</keyword>
<reference evidence="2 3" key="1">
    <citation type="submission" date="2023-10" db="EMBL/GenBank/DDBJ databases">
        <title>Complete genome sequence of Shewanella sp. DAU334.</title>
        <authorList>
            <person name="Lee Y.-S."/>
            <person name="Jeong H.-R."/>
            <person name="Hwang E.-J."/>
            <person name="Choi Y.-L."/>
            <person name="Kim G.-D."/>
        </authorList>
    </citation>
    <scope>NUCLEOTIDE SEQUENCE [LARGE SCALE GENOMIC DNA]</scope>
    <source>
        <strain evidence="2 3">DAU334</strain>
    </source>
</reference>